<dbReference type="Pfam" id="PF25944">
    <property type="entry name" value="Beta-barrel_RND"/>
    <property type="match status" value="1"/>
</dbReference>
<dbReference type="Proteomes" id="UP000752297">
    <property type="component" value="Unassembled WGS sequence"/>
</dbReference>
<dbReference type="AlphaFoldDB" id="A0A949UU78"/>
<feature type="region of interest" description="Disordered" evidence="5">
    <location>
        <begin position="372"/>
        <end position="403"/>
    </location>
</feature>
<evidence type="ECO:0000259" key="6">
    <source>
        <dbReference type="Pfam" id="PF25876"/>
    </source>
</evidence>
<dbReference type="GO" id="GO:0046677">
    <property type="term" value="P:response to antibiotic"/>
    <property type="evidence" value="ECO:0007669"/>
    <property type="project" value="TreeGrafter"/>
</dbReference>
<dbReference type="InterPro" id="IPR058625">
    <property type="entry name" value="MdtA-like_BSH"/>
</dbReference>
<dbReference type="GO" id="GO:0042597">
    <property type="term" value="C:periplasmic space"/>
    <property type="evidence" value="ECO:0007669"/>
    <property type="project" value="UniProtKB-SubCell"/>
</dbReference>
<dbReference type="InterPro" id="IPR058627">
    <property type="entry name" value="MdtA-like_C"/>
</dbReference>
<keyword evidence="4" id="KW-0175">Coiled coil</keyword>
<sequence>MNFRYTTFFFAGMVLLAGCQKEDQSQAAQTPPPVAVGIVTAAPSALPITNELPGRIAPTRLAEVRPRVSGIVVERVFEQGSQVEKGDVLYRIDPRSFQVRVDSAEATLRRAQAALLQAQQNAGRQEQLRKSNVSSQQGYDNAIAEQAKAEAEVAVAEAGLAEARLNLDYSEVTAPISGRIGRAMITEGALVSSSSSENLATIQQLDPIYADFTQPVTELIRLRKALQDGQLMTGPNEAEVQLLLDDGSAYPYTGRLLFSEAAVDASTGQVTLRGEFPNPDGDLLPGMYVRVLIEQGIQRAAIAVPQQAVQRDASGSARLLVVNAENKVEERQVIVGRNVGDRVVVVQGLNEGDRVVAEGFQKTAPGAIVAPQPWQVNEQAETSASPTQADAATTSQSNEAATD</sequence>
<dbReference type="InterPro" id="IPR058626">
    <property type="entry name" value="MdtA-like_b-barrel"/>
</dbReference>
<dbReference type="GO" id="GO:0005886">
    <property type="term" value="C:plasma membrane"/>
    <property type="evidence" value="ECO:0007669"/>
    <property type="project" value="UniProtKB-SubCell"/>
</dbReference>
<dbReference type="RefSeq" id="WP_217678848.1">
    <property type="nucleotide sequence ID" value="NZ_JAHRVA010000007.1"/>
</dbReference>
<evidence type="ECO:0000256" key="1">
    <source>
        <dbReference type="ARBA" id="ARBA00004418"/>
    </source>
</evidence>
<feature type="domain" description="Multidrug resistance protein MdtA-like alpha-helical hairpin" evidence="6">
    <location>
        <begin position="102"/>
        <end position="170"/>
    </location>
</feature>
<comment type="caution">
    <text evidence="10">The sequence shown here is derived from an EMBL/GenBank/DDBJ whole genome shotgun (WGS) entry which is preliminary data.</text>
</comment>
<comment type="similarity">
    <text evidence="2">Belongs to the membrane fusion protein (MFP) (TC 8.A.1) family.</text>
</comment>
<evidence type="ECO:0000256" key="5">
    <source>
        <dbReference type="SAM" id="MobiDB-lite"/>
    </source>
</evidence>
<organism evidence="10 11">
    <name type="scientific">Falsochrobactrum tianjinense</name>
    <dbReference type="NCBI Taxonomy" id="2706015"/>
    <lineage>
        <taxon>Bacteria</taxon>
        <taxon>Pseudomonadati</taxon>
        <taxon>Pseudomonadota</taxon>
        <taxon>Alphaproteobacteria</taxon>
        <taxon>Hyphomicrobiales</taxon>
        <taxon>Brucellaceae</taxon>
        <taxon>Falsochrobactrum</taxon>
    </lineage>
</organism>
<evidence type="ECO:0000256" key="2">
    <source>
        <dbReference type="ARBA" id="ARBA00009477"/>
    </source>
</evidence>
<feature type="compositionally biased region" description="Polar residues" evidence="5">
    <location>
        <begin position="374"/>
        <end position="403"/>
    </location>
</feature>
<comment type="subcellular location">
    <subcellularLocation>
        <location evidence="1">Periplasm</location>
    </subcellularLocation>
</comment>
<dbReference type="Pfam" id="PF25967">
    <property type="entry name" value="RND-MFP_C"/>
    <property type="match status" value="1"/>
</dbReference>
<keyword evidence="3" id="KW-0574">Periplasm</keyword>
<dbReference type="PROSITE" id="PS51257">
    <property type="entry name" value="PROKAR_LIPOPROTEIN"/>
    <property type="match status" value="1"/>
</dbReference>
<dbReference type="GO" id="GO:0022857">
    <property type="term" value="F:transmembrane transporter activity"/>
    <property type="evidence" value="ECO:0007669"/>
    <property type="project" value="InterPro"/>
</dbReference>
<dbReference type="PANTHER" id="PTHR30158:SF3">
    <property type="entry name" value="MULTIDRUG EFFLUX PUMP SUBUNIT ACRA-RELATED"/>
    <property type="match status" value="1"/>
</dbReference>
<protein>
    <submittedName>
        <fullName evidence="10">Efflux RND transporter periplasmic adaptor subunit</fullName>
    </submittedName>
</protein>
<dbReference type="Pfam" id="PF25917">
    <property type="entry name" value="BSH_RND"/>
    <property type="match status" value="1"/>
</dbReference>
<evidence type="ECO:0000259" key="8">
    <source>
        <dbReference type="Pfam" id="PF25944"/>
    </source>
</evidence>
<evidence type="ECO:0000259" key="9">
    <source>
        <dbReference type="Pfam" id="PF25967"/>
    </source>
</evidence>
<keyword evidence="11" id="KW-1185">Reference proteome</keyword>
<dbReference type="FunFam" id="2.40.420.20:FF:000001">
    <property type="entry name" value="Efflux RND transporter periplasmic adaptor subunit"/>
    <property type="match status" value="1"/>
</dbReference>
<dbReference type="InterPro" id="IPR006143">
    <property type="entry name" value="RND_pump_MFP"/>
</dbReference>
<feature type="domain" description="Multidrug resistance protein MdtA-like barrel-sandwich hybrid" evidence="7">
    <location>
        <begin position="60"/>
        <end position="203"/>
    </location>
</feature>
<evidence type="ECO:0000313" key="10">
    <source>
        <dbReference type="EMBL" id="MBV2144884.1"/>
    </source>
</evidence>
<dbReference type="EMBL" id="JAHRVA010000007">
    <property type="protein sequence ID" value="MBV2144884.1"/>
    <property type="molecule type" value="Genomic_DNA"/>
</dbReference>
<dbReference type="Pfam" id="PF25876">
    <property type="entry name" value="HH_MFP_RND"/>
    <property type="match status" value="1"/>
</dbReference>
<proteinExistence type="inferred from homology"/>
<feature type="coiled-coil region" evidence="4">
    <location>
        <begin position="101"/>
        <end position="128"/>
    </location>
</feature>
<evidence type="ECO:0000259" key="7">
    <source>
        <dbReference type="Pfam" id="PF25917"/>
    </source>
</evidence>
<evidence type="ECO:0000256" key="4">
    <source>
        <dbReference type="SAM" id="Coils"/>
    </source>
</evidence>
<evidence type="ECO:0000313" key="11">
    <source>
        <dbReference type="Proteomes" id="UP000752297"/>
    </source>
</evidence>
<dbReference type="PANTHER" id="PTHR30158">
    <property type="entry name" value="ACRA/E-RELATED COMPONENT OF DRUG EFFLUX TRANSPORTER"/>
    <property type="match status" value="1"/>
</dbReference>
<dbReference type="InterPro" id="IPR058624">
    <property type="entry name" value="MdtA-like_HH"/>
</dbReference>
<evidence type="ECO:0000256" key="3">
    <source>
        <dbReference type="ARBA" id="ARBA00022764"/>
    </source>
</evidence>
<name>A0A949UU78_9HYPH</name>
<gene>
    <name evidence="10" type="ORF">KUG47_15400</name>
</gene>
<feature type="domain" description="Multidrug resistance protein MdtA-like C-terminal permuted SH3" evidence="9">
    <location>
        <begin position="301"/>
        <end position="362"/>
    </location>
</feature>
<feature type="domain" description="Multidrug resistance protein MdtA-like beta-barrel" evidence="8">
    <location>
        <begin position="207"/>
        <end position="296"/>
    </location>
</feature>
<reference evidence="10 11" key="1">
    <citation type="submission" date="2021-06" db="EMBL/GenBank/DDBJ databases">
        <title>Falsochrobactrum tianjin sp.nov., a new petroleum-degrading bacteria isolated from oily soils.</title>
        <authorList>
            <person name="Chen G."/>
            <person name="Chen H."/>
            <person name="Tian J."/>
            <person name="Qing J."/>
            <person name="Zhong L."/>
            <person name="Ma W."/>
            <person name="Song Y."/>
            <person name="Cui X."/>
            <person name="Yan B."/>
        </authorList>
    </citation>
    <scope>NUCLEOTIDE SEQUENCE [LARGE SCALE GENOMIC DNA]</scope>
    <source>
        <strain evidence="10 11">TDYN1</strain>
    </source>
</reference>
<dbReference type="NCBIfam" id="TIGR01730">
    <property type="entry name" value="RND_mfp"/>
    <property type="match status" value="1"/>
</dbReference>
<accession>A0A949UU78</accession>